<sequence length="425" mass="47394">MIALTYNWRGALCLKSAVDIVEEGILRKNDLKVLSVRVLDEGRKCHSVHQHMTSCKRREMKGERWQSNWDSSDKGRYTHNILEKVSFDLIFNNPVIIYFITGQGSFPTFLNKIEAQKKGGKPHQQQSATGKDTSKKLEKEGKTGNLKGKGSGLKNTARNIAKLVRKDKDSKEGPREEDQAIVDTTEKDTSSEGKDKASTSGETDQEFPRRFINNLVEGLKKENNTMNDFPRIETLGALNARLDELSQGLGFNTTKCNIPTLFEGITVPPGTVVQMQDRAKSKEERASIASGWASKYLMMAAPRKVALWCVNSFFMERGMAEICNARYNPIVHLCQNSTALESATAAQIRTYGALSRQFRQNLGDAVFPIAEFSPGEQNIQARVNINTALAARMLDMLTAMVAKRNARLGAIPQQGKGCMHYDSYC</sequence>
<dbReference type="Proteomes" id="UP000827092">
    <property type="component" value="Unassembled WGS sequence"/>
</dbReference>
<evidence type="ECO:0000313" key="3">
    <source>
        <dbReference type="Proteomes" id="UP000827092"/>
    </source>
</evidence>
<dbReference type="EMBL" id="JAFNEN010000948">
    <property type="protein sequence ID" value="KAG8175850.1"/>
    <property type="molecule type" value="Genomic_DNA"/>
</dbReference>
<comment type="caution">
    <text evidence="2">The sequence shown here is derived from an EMBL/GenBank/DDBJ whole genome shotgun (WGS) entry which is preliminary data.</text>
</comment>
<gene>
    <name evidence="2" type="ORF">JTE90_013400</name>
</gene>
<feature type="region of interest" description="Disordered" evidence="1">
    <location>
        <begin position="116"/>
        <end position="209"/>
    </location>
</feature>
<dbReference type="AlphaFoldDB" id="A0AAV6TX65"/>
<feature type="compositionally biased region" description="Basic and acidic residues" evidence="1">
    <location>
        <begin position="164"/>
        <end position="197"/>
    </location>
</feature>
<protein>
    <submittedName>
        <fullName evidence="2">Uncharacterized protein</fullName>
    </submittedName>
</protein>
<proteinExistence type="predicted"/>
<name>A0AAV6TX65_9ARAC</name>
<evidence type="ECO:0000256" key="1">
    <source>
        <dbReference type="SAM" id="MobiDB-lite"/>
    </source>
</evidence>
<keyword evidence="3" id="KW-1185">Reference proteome</keyword>
<feature type="compositionally biased region" description="Basic and acidic residues" evidence="1">
    <location>
        <begin position="132"/>
        <end position="142"/>
    </location>
</feature>
<accession>A0AAV6TX65</accession>
<feature type="compositionally biased region" description="Low complexity" evidence="1">
    <location>
        <begin position="143"/>
        <end position="156"/>
    </location>
</feature>
<evidence type="ECO:0000313" key="2">
    <source>
        <dbReference type="EMBL" id="KAG8175850.1"/>
    </source>
</evidence>
<reference evidence="2 3" key="1">
    <citation type="journal article" date="2022" name="Nat. Ecol. Evol.">
        <title>A masculinizing supergene underlies an exaggerated male reproductive morph in a spider.</title>
        <authorList>
            <person name="Hendrickx F."/>
            <person name="De Corte Z."/>
            <person name="Sonet G."/>
            <person name="Van Belleghem S.M."/>
            <person name="Kostlbacher S."/>
            <person name="Vangestel C."/>
        </authorList>
    </citation>
    <scope>NUCLEOTIDE SEQUENCE [LARGE SCALE GENOMIC DNA]</scope>
    <source>
        <strain evidence="2">W744_W776</strain>
    </source>
</reference>
<organism evidence="2 3">
    <name type="scientific">Oedothorax gibbosus</name>
    <dbReference type="NCBI Taxonomy" id="931172"/>
    <lineage>
        <taxon>Eukaryota</taxon>
        <taxon>Metazoa</taxon>
        <taxon>Ecdysozoa</taxon>
        <taxon>Arthropoda</taxon>
        <taxon>Chelicerata</taxon>
        <taxon>Arachnida</taxon>
        <taxon>Araneae</taxon>
        <taxon>Araneomorphae</taxon>
        <taxon>Entelegynae</taxon>
        <taxon>Araneoidea</taxon>
        <taxon>Linyphiidae</taxon>
        <taxon>Erigoninae</taxon>
        <taxon>Oedothorax</taxon>
    </lineage>
</organism>